<dbReference type="OrthoDB" id="9793175at2"/>
<reference evidence="8 9" key="1">
    <citation type="submission" date="2017-08" db="EMBL/GenBank/DDBJ databases">
        <title>Halomonas alkalisoli sp. nov., isolated from saline alkaline soil.</title>
        <authorList>
            <person name="Wang D."/>
            <person name="Zhang G."/>
        </authorList>
    </citation>
    <scope>NUCLEOTIDE SEQUENCE [LARGE SCALE GENOMIC DNA]</scope>
    <source>
        <strain evidence="8 9">WRN001</strain>
    </source>
</reference>
<feature type="chain" id="PRO_5011974117" evidence="6">
    <location>
        <begin position="26"/>
        <end position="306"/>
    </location>
</feature>
<keyword evidence="5 6" id="KW-0732">Signal</keyword>
<comment type="caution">
    <text evidence="8">The sequence shown here is derived from an EMBL/GenBank/DDBJ whole genome shotgun (WGS) entry which is preliminary data.</text>
</comment>
<keyword evidence="4" id="KW-0408">Iron</keyword>
<dbReference type="CDD" id="cd01146">
    <property type="entry name" value="FhuD"/>
    <property type="match status" value="1"/>
</dbReference>
<sequence length="306" mass="32791">MPFTLLPRRPLLVLMMTLLTTHAHAHSVETAHGPVEVASDPQRVVTLHEGALDTALAAGVTPLGAVTTRGGDGVARYLDDYLDEIAIVGVVREINIEAVLHQRPDLILAPPQLSDEQYALLSRIAPTVVPPAQGFTREAWKDDARLYAQALGRAEQIEAAIVDVEGRAAEMAQAIEERGIDSGATLVRWMPQGPLVMSSQLFSTGVLAAAGLEVHDGGLVPEQAGHSDPLSLENLSRIDDDWLFLATLNEDGEEALAGARQSPAFERLAVVQRDRVVSVDGQLWSSAQGPLAAQAILDDLERVLLP</sequence>
<organism evidence="8 9">
    <name type="scientific">Halomonas salipaludis</name>
    <dbReference type="NCBI Taxonomy" id="2032625"/>
    <lineage>
        <taxon>Bacteria</taxon>
        <taxon>Pseudomonadati</taxon>
        <taxon>Pseudomonadota</taxon>
        <taxon>Gammaproteobacteria</taxon>
        <taxon>Oceanospirillales</taxon>
        <taxon>Halomonadaceae</taxon>
        <taxon>Halomonas</taxon>
    </lineage>
</organism>
<evidence type="ECO:0000313" key="9">
    <source>
        <dbReference type="Proteomes" id="UP000217771"/>
    </source>
</evidence>
<dbReference type="SUPFAM" id="SSF53807">
    <property type="entry name" value="Helical backbone' metal receptor"/>
    <property type="match status" value="1"/>
</dbReference>
<evidence type="ECO:0000256" key="5">
    <source>
        <dbReference type="ARBA" id="ARBA00022729"/>
    </source>
</evidence>
<keyword evidence="4" id="KW-0410">Iron transport</keyword>
<dbReference type="PANTHER" id="PTHR30532:SF1">
    <property type="entry name" value="IRON(3+)-HYDROXAMATE-BINDING PROTEIN FHUD"/>
    <property type="match status" value="1"/>
</dbReference>
<evidence type="ECO:0000259" key="7">
    <source>
        <dbReference type="PROSITE" id="PS50983"/>
    </source>
</evidence>
<dbReference type="PANTHER" id="PTHR30532">
    <property type="entry name" value="IRON III DICITRATE-BINDING PERIPLASMIC PROTEIN"/>
    <property type="match status" value="1"/>
</dbReference>
<protein>
    <submittedName>
        <fullName evidence="8">ABC transporter substrate-binding protein</fullName>
    </submittedName>
</protein>
<evidence type="ECO:0000256" key="1">
    <source>
        <dbReference type="ARBA" id="ARBA00004196"/>
    </source>
</evidence>
<evidence type="ECO:0000256" key="2">
    <source>
        <dbReference type="ARBA" id="ARBA00008814"/>
    </source>
</evidence>
<dbReference type="EMBL" id="NSKB01000006">
    <property type="protein sequence ID" value="PAU75722.1"/>
    <property type="molecule type" value="Genomic_DNA"/>
</dbReference>
<dbReference type="AlphaFoldDB" id="A0A2A2ETP0"/>
<evidence type="ECO:0000256" key="3">
    <source>
        <dbReference type="ARBA" id="ARBA00022448"/>
    </source>
</evidence>
<evidence type="ECO:0000256" key="6">
    <source>
        <dbReference type="SAM" id="SignalP"/>
    </source>
</evidence>
<comment type="subcellular location">
    <subcellularLocation>
        <location evidence="1">Cell envelope</location>
    </subcellularLocation>
</comment>
<dbReference type="InterPro" id="IPR002491">
    <property type="entry name" value="ABC_transptr_periplasmic_BD"/>
</dbReference>
<comment type="similarity">
    <text evidence="2">Belongs to the bacterial solute-binding protein 8 family.</text>
</comment>
<dbReference type="Gene3D" id="3.40.50.1980">
    <property type="entry name" value="Nitrogenase molybdenum iron protein domain"/>
    <property type="match status" value="2"/>
</dbReference>
<name>A0A2A2ETP0_9GAMM</name>
<dbReference type="RefSeq" id="WP_095622143.1">
    <property type="nucleotide sequence ID" value="NZ_NSKB01000006.1"/>
</dbReference>
<evidence type="ECO:0000313" key="8">
    <source>
        <dbReference type="EMBL" id="PAU75722.1"/>
    </source>
</evidence>
<keyword evidence="9" id="KW-1185">Reference proteome</keyword>
<dbReference type="GO" id="GO:1901678">
    <property type="term" value="P:iron coordination entity transport"/>
    <property type="evidence" value="ECO:0007669"/>
    <property type="project" value="UniProtKB-ARBA"/>
</dbReference>
<feature type="domain" description="Fe/B12 periplasmic-binding" evidence="7">
    <location>
        <begin position="43"/>
        <end position="306"/>
    </location>
</feature>
<dbReference type="GO" id="GO:0030288">
    <property type="term" value="C:outer membrane-bounded periplasmic space"/>
    <property type="evidence" value="ECO:0007669"/>
    <property type="project" value="TreeGrafter"/>
</dbReference>
<dbReference type="InterPro" id="IPR051313">
    <property type="entry name" value="Bact_iron-sidero_bind"/>
</dbReference>
<proteinExistence type="inferred from homology"/>
<accession>A0A2A2ETP0</accession>
<dbReference type="Pfam" id="PF01497">
    <property type="entry name" value="Peripla_BP_2"/>
    <property type="match status" value="1"/>
</dbReference>
<dbReference type="PROSITE" id="PS50983">
    <property type="entry name" value="FE_B12_PBP"/>
    <property type="match status" value="1"/>
</dbReference>
<keyword evidence="4" id="KW-0406">Ion transport</keyword>
<gene>
    <name evidence="8" type="ORF">CK498_17565</name>
</gene>
<keyword evidence="3" id="KW-0813">Transport</keyword>
<dbReference type="Proteomes" id="UP000217771">
    <property type="component" value="Unassembled WGS sequence"/>
</dbReference>
<evidence type="ECO:0000256" key="4">
    <source>
        <dbReference type="ARBA" id="ARBA00022496"/>
    </source>
</evidence>
<feature type="signal peptide" evidence="6">
    <location>
        <begin position="1"/>
        <end position="25"/>
    </location>
</feature>